<dbReference type="InterPro" id="IPR011033">
    <property type="entry name" value="PRC_barrel-like_sf"/>
</dbReference>
<name>A0A1G2AZR8_9BACT</name>
<organism evidence="1 2">
    <name type="scientific">Candidatus Kerfeldbacteria bacterium RIFCSPLOWO2_01_FULL_48_11</name>
    <dbReference type="NCBI Taxonomy" id="1798543"/>
    <lineage>
        <taxon>Bacteria</taxon>
        <taxon>Candidatus Kerfeldiibacteriota</taxon>
    </lineage>
</organism>
<dbReference type="SUPFAM" id="SSF50346">
    <property type="entry name" value="PRC-barrel domain"/>
    <property type="match status" value="1"/>
</dbReference>
<gene>
    <name evidence="1" type="ORF">A2898_05310</name>
</gene>
<proteinExistence type="predicted"/>
<protein>
    <recommendedName>
        <fullName evidence="3">PRC-barrel domain-containing protein</fullName>
    </recommendedName>
</protein>
<dbReference type="EMBL" id="MHKE01000020">
    <property type="protein sequence ID" value="OGY82423.1"/>
    <property type="molecule type" value="Genomic_DNA"/>
</dbReference>
<dbReference type="Proteomes" id="UP000179164">
    <property type="component" value="Unassembled WGS sequence"/>
</dbReference>
<evidence type="ECO:0000313" key="2">
    <source>
        <dbReference type="Proteomes" id="UP000179164"/>
    </source>
</evidence>
<accession>A0A1G2AZR8</accession>
<comment type="caution">
    <text evidence="1">The sequence shown here is derived from an EMBL/GenBank/DDBJ whole genome shotgun (WGS) entry which is preliminary data.</text>
</comment>
<dbReference type="STRING" id="1798543.A2898_05310"/>
<evidence type="ECO:0008006" key="3">
    <source>
        <dbReference type="Google" id="ProtNLM"/>
    </source>
</evidence>
<sequence>MLSERELFSLPVETRSGVSLGSIVGIELDATTHRIAHYRVERGALVFKKTLLIAPTQVLSLTNEKMVVEDAVIKELSSIEHEEEPDASAA</sequence>
<evidence type="ECO:0000313" key="1">
    <source>
        <dbReference type="EMBL" id="OGY82423.1"/>
    </source>
</evidence>
<dbReference type="AlphaFoldDB" id="A0A1G2AZR8"/>
<reference evidence="1 2" key="1">
    <citation type="journal article" date="2016" name="Nat. Commun.">
        <title>Thousands of microbial genomes shed light on interconnected biogeochemical processes in an aquifer system.</title>
        <authorList>
            <person name="Anantharaman K."/>
            <person name="Brown C.T."/>
            <person name="Hug L.A."/>
            <person name="Sharon I."/>
            <person name="Castelle C.J."/>
            <person name="Probst A.J."/>
            <person name="Thomas B.C."/>
            <person name="Singh A."/>
            <person name="Wilkins M.J."/>
            <person name="Karaoz U."/>
            <person name="Brodie E.L."/>
            <person name="Williams K.H."/>
            <person name="Hubbard S.S."/>
            <person name="Banfield J.F."/>
        </authorList>
    </citation>
    <scope>NUCLEOTIDE SEQUENCE [LARGE SCALE GENOMIC DNA]</scope>
</reference>